<dbReference type="STRING" id="536019.Mesop_3361"/>
<dbReference type="RefSeq" id="WP_013894498.1">
    <property type="nucleotide sequence ID" value="NC_015675.1"/>
</dbReference>
<dbReference type="AlphaFoldDB" id="F7YCJ7"/>
<protein>
    <submittedName>
        <fullName evidence="1">Uncharacterized protein</fullName>
    </submittedName>
</protein>
<dbReference type="KEGG" id="mop:Mesop_3361"/>
<accession>F7YCJ7</accession>
<name>F7YCJ7_MESOW</name>
<sequence>MRSASATNYHGVYYLTVDDNELASAGIDPDLQPEASSTTTAVTKWATHRNWLHHKWLNMRVAGGSSEFSRSDSKNFSALFSAIDAMLALPEGFSDGVDKNTALDAERVLAFIESSGADAPKIFAHGGDAVVFTWDKEFISRYVTISDGDAAFLVVNKLTKMQCPYQIVPLDAPEISGLLESLSSPLKATSNAE</sequence>
<dbReference type="EMBL" id="CP002279">
    <property type="protein sequence ID" value="AEH87809.1"/>
    <property type="molecule type" value="Genomic_DNA"/>
</dbReference>
<proteinExistence type="predicted"/>
<organism evidence="1 2">
    <name type="scientific">Mesorhizobium opportunistum (strain LMG 24607 / HAMBI 3007 / WSM2075)</name>
    <dbReference type="NCBI Taxonomy" id="536019"/>
    <lineage>
        <taxon>Bacteria</taxon>
        <taxon>Pseudomonadati</taxon>
        <taxon>Pseudomonadota</taxon>
        <taxon>Alphaproteobacteria</taxon>
        <taxon>Hyphomicrobiales</taxon>
        <taxon>Phyllobacteriaceae</taxon>
        <taxon>Mesorhizobium</taxon>
    </lineage>
</organism>
<evidence type="ECO:0000313" key="1">
    <source>
        <dbReference type="EMBL" id="AEH87809.1"/>
    </source>
</evidence>
<gene>
    <name evidence="1" type="ordered locus">Mesop_3361</name>
</gene>
<reference evidence="1 2" key="1">
    <citation type="submission" date="2010-10" db="EMBL/GenBank/DDBJ databases">
        <title>Complete sequence of Mesorhizobium opportunistum WSM2075.</title>
        <authorList>
            <consortium name="US DOE Joint Genome Institute"/>
            <person name="Lucas S."/>
            <person name="Copeland A."/>
            <person name="Lapidus A."/>
            <person name="Cheng J.-F."/>
            <person name="Bruce D."/>
            <person name="Goodwin L."/>
            <person name="Pitluck S."/>
            <person name="Chertkov O."/>
            <person name="Misra M."/>
            <person name="Detter J.C."/>
            <person name="Han C."/>
            <person name="Tapia R."/>
            <person name="Land M."/>
            <person name="Hauser L."/>
            <person name="Kyrpides N."/>
            <person name="Ovchinnikova G."/>
            <person name="Mavrommatis K.M."/>
            <person name="Tiwari R.P."/>
            <person name="Howieson J.G."/>
            <person name="O'Hara G.W."/>
            <person name="Nandasena K.G."/>
            <person name="Woyke T."/>
        </authorList>
    </citation>
    <scope>NUCLEOTIDE SEQUENCE [LARGE SCALE GENOMIC DNA]</scope>
    <source>
        <strain evidence="2">LMG 24607 / HAMBI 3007 / WSM2075</strain>
    </source>
</reference>
<dbReference type="Proteomes" id="UP000001623">
    <property type="component" value="Chromosome"/>
</dbReference>
<evidence type="ECO:0000313" key="2">
    <source>
        <dbReference type="Proteomes" id="UP000001623"/>
    </source>
</evidence>
<dbReference type="HOGENOM" id="CLU_1407318_0_0_5"/>